<dbReference type="EMBL" id="JADBDZ010000001">
    <property type="protein sequence ID" value="MBE1530783.1"/>
    <property type="molecule type" value="Genomic_DNA"/>
</dbReference>
<dbReference type="Proteomes" id="UP000627838">
    <property type="component" value="Unassembled WGS sequence"/>
</dbReference>
<keyword evidence="4 7" id="KW-0812">Transmembrane</keyword>
<evidence type="ECO:0000256" key="6">
    <source>
        <dbReference type="ARBA" id="ARBA00023136"/>
    </source>
</evidence>
<reference evidence="10 11" key="1">
    <citation type="submission" date="2020-10" db="EMBL/GenBank/DDBJ databases">
        <title>Sequencing the genomes of 1000 actinobacteria strains.</title>
        <authorList>
            <person name="Klenk H.-P."/>
        </authorList>
    </citation>
    <scope>NUCLEOTIDE SEQUENCE [LARGE SCALE GENOMIC DNA]</scope>
    <source>
        <strain evidence="10 11">DSM 46744</strain>
    </source>
</reference>
<accession>A0ABR9JJP4</accession>
<evidence type="ECO:0000313" key="11">
    <source>
        <dbReference type="Proteomes" id="UP000627838"/>
    </source>
</evidence>
<dbReference type="InterPro" id="IPR032816">
    <property type="entry name" value="VTT_dom"/>
</dbReference>
<evidence type="ECO:0000256" key="2">
    <source>
        <dbReference type="ARBA" id="ARBA00010792"/>
    </source>
</evidence>
<dbReference type="PANTHER" id="PTHR30353">
    <property type="entry name" value="INNER MEMBRANE PROTEIN DEDA-RELATED"/>
    <property type="match status" value="1"/>
</dbReference>
<feature type="compositionally biased region" description="Basic and acidic residues" evidence="8">
    <location>
        <begin position="217"/>
        <end position="238"/>
    </location>
</feature>
<feature type="region of interest" description="Disordered" evidence="8">
    <location>
        <begin position="206"/>
        <end position="281"/>
    </location>
</feature>
<comment type="similarity">
    <text evidence="2 7">Belongs to the DedA family.</text>
</comment>
<evidence type="ECO:0000256" key="8">
    <source>
        <dbReference type="SAM" id="MobiDB-lite"/>
    </source>
</evidence>
<evidence type="ECO:0000313" key="10">
    <source>
        <dbReference type="EMBL" id="MBE1530783.1"/>
    </source>
</evidence>
<evidence type="ECO:0000256" key="5">
    <source>
        <dbReference type="ARBA" id="ARBA00022989"/>
    </source>
</evidence>
<dbReference type="PANTHER" id="PTHR30353:SF15">
    <property type="entry name" value="INNER MEMBRANE PROTEIN YABI"/>
    <property type="match status" value="1"/>
</dbReference>
<evidence type="ECO:0000256" key="7">
    <source>
        <dbReference type="RuleBase" id="RU367016"/>
    </source>
</evidence>
<protein>
    <submittedName>
        <fullName evidence="10">Membrane protein DedA with SNARE-associated domain</fullName>
    </submittedName>
</protein>
<keyword evidence="11" id="KW-1185">Reference proteome</keyword>
<feature type="transmembrane region" description="Helical" evidence="7">
    <location>
        <begin position="58"/>
        <end position="79"/>
    </location>
</feature>
<keyword evidence="3 7" id="KW-1003">Cell membrane</keyword>
<gene>
    <name evidence="10" type="ORF">H4W34_000616</name>
</gene>
<evidence type="ECO:0000259" key="9">
    <source>
        <dbReference type="Pfam" id="PF09335"/>
    </source>
</evidence>
<sequence>MEWVTEAVRGLSDLPFPLLLAVAGVLAFAESGLGVGSVVPGETAVVILGAAAADPVRYPVMLVVVALGVTAGDHVGYWLGRSNGERMRETRAVRRLGVRHWDRATGALRRYGAAAVFVTRLVPVVRTLTPAAAGVANVPYRRFLVASLAGSLLWSAVFVSLGAFAGASASRLEQLLGWGAWIVFGLAAALIIAVLVVRRARSRSGGRRAAASAAPGDKPDEPPNAKPDEVRGEVRGEVPDGPSGVRDGPANAQPGEVRGETAGGGFDVEFDDASCPDRAPA</sequence>
<dbReference type="InterPro" id="IPR032818">
    <property type="entry name" value="DedA-like"/>
</dbReference>
<proteinExistence type="inferred from homology"/>
<evidence type="ECO:0000256" key="3">
    <source>
        <dbReference type="ARBA" id="ARBA00022475"/>
    </source>
</evidence>
<name>A0ABR9JJP4_9ACTN</name>
<organism evidence="10 11">
    <name type="scientific">Actinomadura algeriensis</name>
    <dbReference type="NCBI Taxonomy" id="1679523"/>
    <lineage>
        <taxon>Bacteria</taxon>
        <taxon>Bacillati</taxon>
        <taxon>Actinomycetota</taxon>
        <taxon>Actinomycetes</taxon>
        <taxon>Streptosporangiales</taxon>
        <taxon>Thermomonosporaceae</taxon>
        <taxon>Actinomadura</taxon>
    </lineage>
</organism>
<dbReference type="RefSeq" id="WP_225960989.1">
    <property type="nucleotide sequence ID" value="NZ_JADBDZ010000001.1"/>
</dbReference>
<comment type="caution">
    <text evidence="10">The sequence shown here is derived from an EMBL/GenBank/DDBJ whole genome shotgun (WGS) entry which is preliminary data.</text>
</comment>
<evidence type="ECO:0000256" key="1">
    <source>
        <dbReference type="ARBA" id="ARBA00004651"/>
    </source>
</evidence>
<feature type="domain" description="VTT" evidence="9">
    <location>
        <begin position="39"/>
        <end position="163"/>
    </location>
</feature>
<comment type="subcellular location">
    <subcellularLocation>
        <location evidence="1 7">Cell membrane</location>
        <topology evidence="1 7">Multi-pass membrane protein</topology>
    </subcellularLocation>
</comment>
<feature type="transmembrane region" description="Helical" evidence="7">
    <location>
        <begin position="143"/>
        <end position="166"/>
    </location>
</feature>
<keyword evidence="6 7" id="KW-0472">Membrane</keyword>
<feature type="transmembrane region" description="Helical" evidence="7">
    <location>
        <begin position="18"/>
        <end position="38"/>
    </location>
</feature>
<evidence type="ECO:0000256" key="4">
    <source>
        <dbReference type="ARBA" id="ARBA00022692"/>
    </source>
</evidence>
<keyword evidence="5 7" id="KW-1133">Transmembrane helix</keyword>
<dbReference type="Pfam" id="PF09335">
    <property type="entry name" value="VTT_dom"/>
    <property type="match status" value="1"/>
</dbReference>
<feature type="transmembrane region" description="Helical" evidence="7">
    <location>
        <begin position="178"/>
        <end position="197"/>
    </location>
</feature>